<dbReference type="InterPro" id="IPR036019">
    <property type="entry name" value="MscL_channel"/>
</dbReference>
<dbReference type="Gene3D" id="1.10.1200.120">
    <property type="entry name" value="Large-conductance mechanosensitive channel, MscL, domain 1"/>
    <property type="match status" value="1"/>
</dbReference>
<evidence type="ECO:0000256" key="7">
    <source>
        <dbReference type="ARBA" id="ARBA00023136"/>
    </source>
</evidence>
<dbReference type="GO" id="GO:0016020">
    <property type="term" value="C:membrane"/>
    <property type="evidence" value="ECO:0007669"/>
    <property type="project" value="UniProtKB-SubCell"/>
</dbReference>
<keyword evidence="6" id="KW-0406">Ion transport</keyword>
<sequence>MTPTGHDAMESVVIKVRDSADVTQKAVFYFWDEWKLFVNRGNVIDLGIGVVIGGAFSDIIDSFVADILTPPLSLWASGTNLENSFIVLKRGRTPGRIYATYLEAQADGAVTENTGHFLKACLNFLIIAFCLFWIVKAVHNIRKEKIKPPPKEKTCNWCRESIALEAFRCKFCQSFVKDIPGIEDAGIGMFVTIKRPNHQASMSQSQAGLLDTASSTGDTTSTTGSGKRASTPATKDGKKMATRTDGP</sequence>
<comment type="caution">
    <text evidence="10">The sequence shown here is derived from an EMBL/GenBank/DDBJ whole genome shotgun (WGS) entry which is preliminary data.</text>
</comment>
<dbReference type="PANTHER" id="PTHR30266">
    <property type="entry name" value="MECHANOSENSITIVE CHANNEL MSCL"/>
    <property type="match status" value="1"/>
</dbReference>
<evidence type="ECO:0000256" key="4">
    <source>
        <dbReference type="ARBA" id="ARBA00022692"/>
    </source>
</evidence>
<name>A0A9P6UVX8_9FUNG</name>
<evidence type="ECO:0000313" key="11">
    <source>
        <dbReference type="Proteomes" id="UP000738325"/>
    </source>
</evidence>
<keyword evidence="8" id="KW-0407">Ion channel</keyword>
<dbReference type="Pfam" id="PF01741">
    <property type="entry name" value="MscL"/>
    <property type="match status" value="1"/>
</dbReference>
<evidence type="ECO:0000256" key="1">
    <source>
        <dbReference type="ARBA" id="ARBA00004141"/>
    </source>
</evidence>
<dbReference type="SUPFAM" id="SSF81330">
    <property type="entry name" value="Gated mechanosensitive channel"/>
    <property type="match status" value="1"/>
</dbReference>
<evidence type="ECO:0000256" key="5">
    <source>
        <dbReference type="ARBA" id="ARBA00022989"/>
    </source>
</evidence>
<dbReference type="OrthoDB" id="10010920at2759"/>
<reference evidence="10" key="1">
    <citation type="journal article" date="2020" name="Fungal Divers.">
        <title>Resolving the Mortierellaceae phylogeny through synthesis of multi-gene phylogenetics and phylogenomics.</title>
        <authorList>
            <person name="Vandepol N."/>
            <person name="Liber J."/>
            <person name="Desiro A."/>
            <person name="Na H."/>
            <person name="Kennedy M."/>
            <person name="Barry K."/>
            <person name="Grigoriev I.V."/>
            <person name="Miller A.N."/>
            <person name="O'Donnell K."/>
            <person name="Stajich J.E."/>
            <person name="Bonito G."/>
        </authorList>
    </citation>
    <scope>NUCLEOTIDE SEQUENCE</scope>
    <source>
        <strain evidence="10">REB-010B</strain>
    </source>
</reference>
<keyword evidence="5" id="KW-1133">Transmembrane helix</keyword>
<keyword evidence="4" id="KW-0812">Transmembrane</keyword>
<accession>A0A9P6UVX8</accession>
<protein>
    <recommendedName>
        <fullName evidence="12">Large-conductance mechanosensitive channel</fullName>
    </recommendedName>
</protein>
<keyword evidence="7" id="KW-0472">Membrane</keyword>
<evidence type="ECO:0000313" key="10">
    <source>
        <dbReference type="EMBL" id="KAG0321615.1"/>
    </source>
</evidence>
<dbReference type="NCBIfam" id="TIGR00220">
    <property type="entry name" value="mscL"/>
    <property type="match status" value="1"/>
</dbReference>
<evidence type="ECO:0008006" key="12">
    <source>
        <dbReference type="Google" id="ProtNLM"/>
    </source>
</evidence>
<dbReference type="InterPro" id="IPR037673">
    <property type="entry name" value="MSC/AndL"/>
</dbReference>
<evidence type="ECO:0000256" key="9">
    <source>
        <dbReference type="SAM" id="MobiDB-lite"/>
    </source>
</evidence>
<dbReference type="GO" id="GO:0008381">
    <property type="term" value="F:mechanosensitive monoatomic ion channel activity"/>
    <property type="evidence" value="ECO:0007669"/>
    <property type="project" value="InterPro"/>
</dbReference>
<dbReference type="InterPro" id="IPR001185">
    <property type="entry name" value="MS_channel"/>
</dbReference>
<dbReference type="AlphaFoldDB" id="A0A9P6UVX8"/>
<dbReference type="Proteomes" id="UP000738325">
    <property type="component" value="Unassembled WGS sequence"/>
</dbReference>
<proteinExistence type="predicted"/>
<feature type="region of interest" description="Disordered" evidence="9">
    <location>
        <begin position="202"/>
        <end position="247"/>
    </location>
</feature>
<evidence type="ECO:0000256" key="8">
    <source>
        <dbReference type="ARBA" id="ARBA00023303"/>
    </source>
</evidence>
<dbReference type="EMBL" id="JAAAIP010000237">
    <property type="protein sequence ID" value="KAG0321615.1"/>
    <property type="molecule type" value="Genomic_DNA"/>
</dbReference>
<evidence type="ECO:0000256" key="3">
    <source>
        <dbReference type="ARBA" id="ARBA00022475"/>
    </source>
</evidence>
<keyword evidence="11" id="KW-1185">Reference proteome</keyword>
<evidence type="ECO:0000256" key="2">
    <source>
        <dbReference type="ARBA" id="ARBA00022448"/>
    </source>
</evidence>
<gene>
    <name evidence="10" type="ORF">BGZ99_003789</name>
</gene>
<feature type="compositionally biased region" description="Low complexity" evidence="9">
    <location>
        <begin position="211"/>
        <end position="226"/>
    </location>
</feature>
<organism evidence="10 11">
    <name type="scientific">Dissophora globulifera</name>
    <dbReference type="NCBI Taxonomy" id="979702"/>
    <lineage>
        <taxon>Eukaryota</taxon>
        <taxon>Fungi</taxon>
        <taxon>Fungi incertae sedis</taxon>
        <taxon>Mucoromycota</taxon>
        <taxon>Mortierellomycotina</taxon>
        <taxon>Mortierellomycetes</taxon>
        <taxon>Mortierellales</taxon>
        <taxon>Mortierellaceae</taxon>
        <taxon>Dissophora</taxon>
    </lineage>
</organism>
<comment type="subcellular location">
    <subcellularLocation>
        <location evidence="1">Membrane</location>
        <topology evidence="1">Multi-pass membrane protein</topology>
    </subcellularLocation>
</comment>
<evidence type="ECO:0000256" key="6">
    <source>
        <dbReference type="ARBA" id="ARBA00023065"/>
    </source>
</evidence>
<dbReference type="PRINTS" id="PR01264">
    <property type="entry name" value="MECHCHANNEL"/>
</dbReference>
<keyword evidence="2" id="KW-0813">Transport</keyword>
<keyword evidence="3" id="KW-1003">Cell membrane</keyword>
<dbReference type="PANTHER" id="PTHR30266:SF2">
    <property type="entry name" value="LARGE-CONDUCTANCE MECHANOSENSITIVE CHANNEL"/>
    <property type="match status" value="1"/>
</dbReference>